<evidence type="ECO:0000313" key="1">
    <source>
        <dbReference type="EMBL" id="KAJ8124631.1"/>
    </source>
</evidence>
<proteinExistence type="predicted"/>
<accession>A0ACC2JB15</accession>
<comment type="caution">
    <text evidence="1">The sequence shown here is derived from an EMBL/GenBank/DDBJ whole genome shotgun (WGS) entry which is preliminary data.</text>
</comment>
<protein>
    <submittedName>
        <fullName evidence="1">Uncharacterized protein</fullName>
    </submittedName>
</protein>
<sequence>MSYIPHSTESPKKNKETTTSAAKGQKLASAIISRGCRERAATSASPSLVAKVSDLDFEASVLAPYGITIQTKSLTKNLYKHFGLEGLHEDPIDRYNAYQRRLQLRVLLGPGTDRTQNILREYYSMNIYGCSEAEYSTYALCEIFRDEPRHTSLLKTADECWLPVRMLQLSLKPPLDEWEQPRPVTKPNKSYDWDISPDCMYYVSLQAFPLNFRDNVDKYVSVAQTRAFSPYLTIEFKKNGETANTIRNKVAAASALALYNRWRLKCAAFQFMHDGRWSEEHKAQMRHYSITFVGSKWELWYTTPKTYDDWSGCSMFSMHRGECSRLDSVELLLSCVNDLHYWGLMVHGRSCKADINKIAEGYIHNYS</sequence>
<gene>
    <name evidence="1" type="ORF">O1611_g9007</name>
</gene>
<name>A0ACC2JB15_9PEZI</name>
<evidence type="ECO:0000313" key="2">
    <source>
        <dbReference type="Proteomes" id="UP001153332"/>
    </source>
</evidence>
<keyword evidence="2" id="KW-1185">Reference proteome</keyword>
<dbReference type="EMBL" id="JAPUUL010002876">
    <property type="protein sequence ID" value="KAJ8124631.1"/>
    <property type="molecule type" value="Genomic_DNA"/>
</dbReference>
<organism evidence="1 2">
    <name type="scientific">Lasiodiplodia mahajangana</name>
    <dbReference type="NCBI Taxonomy" id="1108764"/>
    <lineage>
        <taxon>Eukaryota</taxon>
        <taxon>Fungi</taxon>
        <taxon>Dikarya</taxon>
        <taxon>Ascomycota</taxon>
        <taxon>Pezizomycotina</taxon>
        <taxon>Dothideomycetes</taxon>
        <taxon>Dothideomycetes incertae sedis</taxon>
        <taxon>Botryosphaeriales</taxon>
        <taxon>Botryosphaeriaceae</taxon>
        <taxon>Lasiodiplodia</taxon>
    </lineage>
</organism>
<dbReference type="Proteomes" id="UP001153332">
    <property type="component" value="Unassembled WGS sequence"/>
</dbReference>
<reference evidence="1" key="1">
    <citation type="submission" date="2022-12" db="EMBL/GenBank/DDBJ databases">
        <title>Genome Sequence of Lasiodiplodia mahajangana.</title>
        <authorList>
            <person name="Buettner E."/>
        </authorList>
    </citation>
    <scope>NUCLEOTIDE SEQUENCE</scope>
    <source>
        <strain evidence="1">VT137</strain>
    </source>
</reference>